<comment type="similarity">
    <text evidence="2">Belongs to the VKOR family.</text>
</comment>
<keyword evidence="9" id="KW-0676">Redox-active center</keyword>
<dbReference type="SMART" id="SM00756">
    <property type="entry name" value="VKc"/>
    <property type="match status" value="1"/>
</dbReference>
<dbReference type="Pfam" id="PF07884">
    <property type="entry name" value="VKOR"/>
    <property type="match status" value="1"/>
</dbReference>
<feature type="transmembrane region" description="Helical" evidence="10">
    <location>
        <begin position="95"/>
        <end position="115"/>
    </location>
</feature>
<feature type="transmembrane region" description="Helical" evidence="10">
    <location>
        <begin position="121"/>
        <end position="146"/>
    </location>
</feature>
<feature type="transmembrane region" description="Helical" evidence="10">
    <location>
        <begin position="60"/>
        <end position="88"/>
    </location>
</feature>
<accession>A0A1F6MBT8</accession>
<organism evidence="12 13">
    <name type="scientific">Candidatus Magasanikbacteria bacterium RIFCSPHIGHO2_02_FULL_45_10</name>
    <dbReference type="NCBI Taxonomy" id="1798679"/>
    <lineage>
        <taxon>Bacteria</taxon>
        <taxon>Candidatus Magasanikiibacteriota</taxon>
    </lineage>
</organism>
<dbReference type="PANTHER" id="PTHR34573:SF1">
    <property type="entry name" value="VITAMIN K EPOXIDE REDUCTASE DOMAIN-CONTAINING PROTEIN"/>
    <property type="match status" value="1"/>
</dbReference>
<keyword evidence="3 10" id="KW-0812">Transmembrane</keyword>
<evidence type="ECO:0000256" key="3">
    <source>
        <dbReference type="ARBA" id="ARBA00022692"/>
    </source>
</evidence>
<gene>
    <name evidence="12" type="ORF">A3D53_02425</name>
</gene>
<name>A0A1F6MBT8_9BACT</name>
<keyword evidence="5 10" id="KW-1133">Transmembrane helix</keyword>
<keyword evidence="6" id="KW-0560">Oxidoreductase</keyword>
<dbReference type="Gene3D" id="1.20.1440.130">
    <property type="entry name" value="VKOR domain"/>
    <property type="match status" value="1"/>
</dbReference>
<dbReference type="Proteomes" id="UP000176413">
    <property type="component" value="Unassembled WGS sequence"/>
</dbReference>
<reference evidence="12 13" key="1">
    <citation type="journal article" date="2016" name="Nat. Commun.">
        <title>Thousands of microbial genomes shed light on interconnected biogeochemical processes in an aquifer system.</title>
        <authorList>
            <person name="Anantharaman K."/>
            <person name="Brown C.T."/>
            <person name="Hug L.A."/>
            <person name="Sharon I."/>
            <person name="Castelle C.J."/>
            <person name="Probst A.J."/>
            <person name="Thomas B.C."/>
            <person name="Singh A."/>
            <person name="Wilkins M.J."/>
            <person name="Karaoz U."/>
            <person name="Brodie E.L."/>
            <person name="Williams K.H."/>
            <person name="Hubbard S.S."/>
            <person name="Banfield J.F."/>
        </authorList>
    </citation>
    <scope>NUCLEOTIDE SEQUENCE [LARGE SCALE GENOMIC DNA]</scope>
</reference>
<evidence type="ECO:0000256" key="9">
    <source>
        <dbReference type="ARBA" id="ARBA00023284"/>
    </source>
</evidence>
<comment type="subcellular location">
    <subcellularLocation>
        <location evidence="1">Membrane</location>
        <topology evidence="1">Multi-pass membrane protein</topology>
    </subcellularLocation>
</comment>
<dbReference type="InterPro" id="IPR038354">
    <property type="entry name" value="VKOR_sf"/>
</dbReference>
<evidence type="ECO:0000259" key="11">
    <source>
        <dbReference type="SMART" id="SM00756"/>
    </source>
</evidence>
<dbReference type="InterPro" id="IPR012932">
    <property type="entry name" value="VKOR"/>
</dbReference>
<keyword evidence="4" id="KW-0874">Quinone</keyword>
<keyword evidence="7 10" id="KW-0472">Membrane</keyword>
<dbReference type="EMBL" id="MFQA01000017">
    <property type="protein sequence ID" value="OGH69084.1"/>
    <property type="molecule type" value="Genomic_DNA"/>
</dbReference>
<evidence type="ECO:0000256" key="8">
    <source>
        <dbReference type="ARBA" id="ARBA00023157"/>
    </source>
</evidence>
<evidence type="ECO:0000256" key="5">
    <source>
        <dbReference type="ARBA" id="ARBA00022989"/>
    </source>
</evidence>
<feature type="domain" description="Vitamin K epoxide reductase" evidence="11">
    <location>
        <begin position="14"/>
        <end position="146"/>
    </location>
</feature>
<dbReference type="AlphaFoldDB" id="A0A1F6MBT8"/>
<feature type="transmembrane region" description="Helical" evidence="10">
    <location>
        <begin position="16"/>
        <end position="40"/>
    </location>
</feature>
<dbReference type="GO" id="GO:0016491">
    <property type="term" value="F:oxidoreductase activity"/>
    <property type="evidence" value="ECO:0007669"/>
    <property type="project" value="UniProtKB-KW"/>
</dbReference>
<evidence type="ECO:0000256" key="2">
    <source>
        <dbReference type="ARBA" id="ARBA00006214"/>
    </source>
</evidence>
<evidence type="ECO:0000256" key="6">
    <source>
        <dbReference type="ARBA" id="ARBA00023002"/>
    </source>
</evidence>
<proteinExistence type="inferred from homology"/>
<dbReference type="CDD" id="cd12916">
    <property type="entry name" value="VKOR_1"/>
    <property type="match status" value="1"/>
</dbReference>
<evidence type="ECO:0000313" key="12">
    <source>
        <dbReference type="EMBL" id="OGH69084.1"/>
    </source>
</evidence>
<dbReference type="InterPro" id="IPR044698">
    <property type="entry name" value="VKOR/LTO1"/>
</dbReference>
<dbReference type="GO" id="GO:0048038">
    <property type="term" value="F:quinone binding"/>
    <property type="evidence" value="ECO:0007669"/>
    <property type="project" value="UniProtKB-KW"/>
</dbReference>
<dbReference type="GO" id="GO:0016020">
    <property type="term" value="C:membrane"/>
    <property type="evidence" value="ECO:0007669"/>
    <property type="project" value="UniProtKB-SubCell"/>
</dbReference>
<evidence type="ECO:0000256" key="4">
    <source>
        <dbReference type="ARBA" id="ARBA00022719"/>
    </source>
</evidence>
<evidence type="ECO:0000313" key="13">
    <source>
        <dbReference type="Proteomes" id="UP000176413"/>
    </source>
</evidence>
<sequence>MTTLSGSLNKPSVNKILIFLGILISLIGFLDATYLTITYFQGVLPTCSVVHGCEKVLLSSYAAIFSVPVALFGALYYLAIFVGLVAFLDTAKLNILRTVSLGTTIGLIASGYFFFLQLVVIEAWCQFCIVSLITSTLLFVVGMLIYRSLPKV</sequence>
<evidence type="ECO:0000256" key="7">
    <source>
        <dbReference type="ARBA" id="ARBA00023136"/>
    </source>
</evidence>
<evidence type="ECO:0000256" key="10">
    <source>
        <dbReference type="SAM" id="Phobius"/>
    </source>
</evidence>
<evidence type="ECO:0000256" key="1">
    <source>
        <dbReference type="ARBA" id="ARBA00004141"/>
    </source>
</evidence>
<protein>
    <recommendedName>
        <fullName evidence="11">Vitamin K epoxide reductase domain-containing protein</fullName>
    </recommendedName>
</protein>
<comment type="caution">
    <text evidence="12">The sequence shown here is derived from an EMBL/GenBank/DDBJ whole genome shotgun (WGS) entry which is preliminary data.</text>
</comment>
<dbReference type="PANTHER" id="PTHR34573">
    <property type="entry name" value="VKC DOMAIN-CONTAINING PROTEIN"/>
    <property type="match status" value="1"/>
</dbReference>
<keyword evidence="8" id="KW-1015">Disulfide bond</keyword>